<evidence type="ECO:0000313" key="3">
    <source>
        <dbReference type="Proteomes" id="UP000727407"/>
    </source>
</evidence>
<dbReference type="Proteomes" id="UP000727407">
    <property type="component" value="Unassembled WGS sequence"/>
</dbReference>
<name>A0A8J4WT47_CLAMG</name>
<evidence type="ECO:0000313" key="2">
    <source>
        <dbReference type="EMBL" id="KAF5890251.1"/>
    </source>
</evidence>
<evidence type="ECO:0000256" key="1">
    <source>
        <dbReference type="SAM" id="MobiDB-lite"/>
    </source>
</evidence>
<feature type="compositionally biased region" description="Basic and acidic residues" evidence="1">
    <location>
        <begin position="55"/>
        <end position="66"/>
    </location>
</feature>
<proteinExistence type="predicted"/>
<organism evidence="2 3">
    <name type="scientific">Clarias magur</name>
    <name type="common">Asian catfish</name>
    <name type="synonym">Macropteronotus magur</name>
    <dbReference type="NCBI Taxonomy" id="1594786"/>
    <lineage>
        <taxon>Eukaryota</taxon>
        <taxon>Metazoa</taxon>
        <taxon>Chordata</taxon>
        <taxon>Craniata</taxon>
        <taxon>Vertebrata</taxon>
        <taxon>Euteleostomi</taxon>
        <taxon>Actinopterygii</taxon>
        <taxon>Neopterygii</taxon>
        <taxon>Teleostei</taxon>
        <taxon>Ostariophysi</taxon>
        <taxon>Siluriformes</taxon>
        <taxon>Clariidae</taxon>
        <taxon>Clarias</taxon>
    </lineage>
</organism>
<dbReference type="AlphaFoldDB" id="A0A8J4WT47"/>
<gene>
    <name evidence="2" type="ORF">DAT39_020039</name>
</gene>
<accession>A0A8J4WT47</accession>
<dbReference type="EMBL" id="QNUK01000704">
    <property type="protein sequence ID" value="KAF5890251.1"/>
    <property type="molecule type" value="Genomic_DNA"/>
</dbReference>
<reference evidence="2" key="1">
    <citation type="submission" date="2020-07" db="EMBL/GenBank/DDBJ databases">
        <title>Clarias magur genome sequencing, assembly and annotation.</title>
        <authorList>
            <person name="Kushwaha B."/>
            <person name="Kumar R."/>
            <person name="Das P."/>
            <person name="Joshi C.G."/>
            <person name="Kumar D."/>
            <person name="Nagpure N.S."/>
            <person name="Pandey M."/>
            <person name="Agarwal S."/>
            <person name="Srivastava S."/>
            <person name="Singh M."/>
            <person name="Sahoo L."/>
            <person name="Jayasankar P."/>
            <person name="Meher P.K."/>
            <person name="Koringa P.G."/>
            <person name="Iquebal M.A."/>
            <person name="Das S.P."/>
            <person name="Bit A."/>
            <person name="Patnaik S."/>
            <person name="Patel N."/>
            <person name="Shah T.M."/>
            <person name="Hinsu A."/>
            <person name="Jena J.K."/>
        </authorList>
    </citation>
    <scope>NUCLEOTIDE SEQUENCE</scope>
    <source>
        <strain evidence="2">CIFAMagur01</strain>
        <tissue evidence="2">Testis</tissue>
    </source>
</reference>
<sequence length="66" mass="7608">MIMWTPEKVDGRRWNCIRLSRQSWEHASAAPRMLCRTSPGFGVPGGQWCPTRTENQSEKLYQESPA</sequence>
<protein>
    <submittedName>
        <fullName evidence="2">Uncharacterized protein</fullName>
    </submittedName>
</protein>
<comment type="caution">
    <text evidence="2">The sequence shown here is derived from an EMBL/GenBank/DDBJ whole genome shotgun (WGS) entry which is preliminary data.</text>
</comment>
<feature type="region of interest" description="Disordered" evidence="1">
    <location>
        <begin position="47"/>
        <end position="66"/>
    </location>
</feature>
<keyword evidence="3" id="KW-1185">Reference proteome</keyword>